<protein>
    <submittedName>
        <fullName evidence="2">Uncharacterized protein</fullName>
    </submittedName>
</protein>
<keyword evidence="3" id="KW-1185">Reference proteome</keyword>
<dbReference type="Proteomes" id="UP001164718">
    <property type="component" value="Chromosome"/>
</dbReference>
<proteinExistence type="predicted"/>
<dbReference type="KEGG" id="faf:OE104_08700"/>
<gene>
    <name evidence="2" type="ORF">OE104_08700</name>
</gene>
<keyword evidence="1" id="KW-0472">Membrane</keyword>
<evidence type="ECO:0000313" key="2">
    <source>
        <dbReference type="EMBL" id="WAA08717.1"/>
    </source>
</evidence>
<dbReference type="AlphaFoldDB" id="A0A9E8RWS0"/>
<feature type="transmembrane region" description="Helical" evidence="1">
    <location>
        <begin position="38"/>
        <end position="59"/>
    </location>
</feature>
<keyword evidence="1" id="KW-0812">Transmembrane</keyword>
<dbReference type="RefSeq" id="WP_275416499.1">
    <property type="nucleotide sequence ID" value="NZ_CP106878.1"/>
</dbReference>
<accession>A0A9E8RWS0</accession>
<evidence type="ECO:0000256" key="1">
    <source>
        <dbReference type="SAM" id="Phobius"/>
    </source>
</evidence>
<reference evidence="2" key="1">
    <citation type="submission" date="2022-09" db="EMBL/GenBank/DDBJ databases">
        <title>Complete Genomes of Fervidibacillus albus and Fervidibacillus halotolerans isolated from tidal flat sediments.</title>
        <authorList>
            <person name="Kwon K.K."/>
            <person name="Yang S.-H."/>
            <person name="Park M.J."/>
            <person name="Oh H.-M."/>
        </authorList>
    </citation>
    <scope>NUCLEOTIDE SEQUENCE</scope>
    <source>
        <strain evidence="2">MEBiC13591</strain>
    </source>
</reference>
<organism evidence="2 3">
    <name type="scientific">Fervidibacillus albus</name>
    <dbReference type="NCBI Taxonomy" id="2980026"/>
    <lineage>
        <taxon>Bacteria</taxon>
        <taxon>Bacillati</taxon>
        <taxon>Bacillota</taxon>
        <taxon>Bacilli</taxon>
        <taxon>Bacillales</taxon>
        <taxon>Bacillaceae</taxon>
        <taxon>Fervidibacillus</taxon>
    </lineage>
</organism>
<dbReference type="EMBL" id="CP106878">
    <property type="protein sequence ID" value="WAA08717.1"/>
    <property type="molecule type" value="Genomic_DNA"/>
</dbReference>
<keyword evidence="1" id="KW-1133">Transmembrane helix</keyword>
<name>A0A9E8RWS0_9BACI</name>
<evidence type="ECO:0000313" key="3">
    <source>
        <dbReference type="Proteomes" id="UP001164718"/>
    </source>
</evidence>
<sequence>MVTSIFMIIATMSIYYMNKLMDDFCNQREISGKQERKIFLMANVTTVIWLVTTYVEVMFL</sequence>